<reference evidence="2" key="1">
    <citation type="submission" date="2023-07" db="EMBL/GenBank/DDBJ databases">
        <title>Study on multiphase classification of strain Alteromonas salexigens isolated from the Yellow Sea.</title>
        <authorList>
            <person name="Sun L."/>
        </authorList>
    </citation>
    <scope>NUCLEOTIDE SEQUENCE [LARGE SCALE GENOMIC DNA]</scope>
    <source>
        <strain evidence="2">ASW11-19</strain>
    </source>
</reference>
<evidence type="ECO:0000313" key="1">
    <source>
        <dbReference type="EMBL" id="MCU7554978.1"/>
    </source>
</evidence>
<name>A0ABT2VQ26_9ALTE</name>
<keyword evidence="2" id="KW-1185">Reference proteome</keyword>
<protein>
    <submittedName>
        <fullName evidence="1">Uncharacterized protein</fullName>
    </submittedName>
</protein>
<sequence length="41" mass="5276">MFANNWVWKEMRYEAEALSDFKKLAWYMLYVCQQFDEMFRR</sequence>
<comment type="caution">
    <text evidence="1">The sequence shown here is derived from an EMBL/GenBank/DDBJ whole genome shotgun (WGS) entry which is preliminary data.</text>
</comment>
<dbReference type="EMBL" id="JAOTJC010000008">
    <property type="protein sequence ID" value="MCU7554978.1"/>
    <property type="molecule type" value="Genomic_DNA"/>
</dbReference>
<accession>A0ABT2VQ26</accession>
<dbReference type="Proteomes" id="UP001209257">
    <property type="component" value="Unassembled WGS sequence"/>
</dbReference>
<organism evidence="1 2">
    <name type="scientific">Alteromonas salexigens</name>
    <dbReference type="NCBI Taxonomy" id="2982530"/>
    <lineage>
        <taxon>Bacteria</taxon>
        <taxon>Pseudomonadati</taxon>
        <taxon>Pseudomonadota</taxon>
        <taxon>Gammaproteobacteria</taxon>
        <taxon>Alteromonadales</taxon>
        <taxon>Alteromonadaceae</taxon>
        <taxon>Alteromonas/Salinimonas group</taxon>
        <taxon>Alteromonas</taxon>
    </lineage>
</organism>
<evidence type="ECO:0000313" key="2">
    <source>
        <dbReference type="Proteomes" id="UP001209257"/>
    </source>
</evidence>
<gene>
    <name evidence="1" type="ORF">OCL06_10235</name>
</gene>
<dbReference type="RefSeq" id="WP_262994181.1">
    <property type="nucleotide sequence ID" value="NZ_JAOTJC010000008.1"/>
</dbReference>
<proteinExistence type="predicted"/>